<dbReference type="EMBL" id="SGOB01000008">
    <property type="protein sequence ID" value="TRA84956.1"/>
    <property type="molecule type" value="Genomic_DNA"/>
</dbReference>
<name>A0AA95AG63_RHIRH</name>
<protein>
    <recommendedName>
        <fullName evidence="4">DUF340 domain-containing protein</fullName>
    </recommendedName>
</protein>
<proteinExistence type="predicted"/>
<comment type="caution">
    <text evidence="2">The sequence shown here is derived from an EMBL/GenBank/DDBJ whole genome shotgun (WGS) entry which is preliminary data.</text>
</comment>
<evidence type="ECO:0000313" key="3">
    <source>
        <dbReference type="Proteomes" id="UP000320858"/>
    </source>
</evidence>
<feature type="transmembrane region" description="Helical" evidence="1">
    <location>
        <begin position="27"/>
        <end position="48"/>
    </location>
</feature>
<keyword evidence="1" id="KW-1133">Transmembrane helix</keyword>
<reference evidence="2 3" key="1">
    <citation type="journal article" date="2019" name="Appl. Microbiol. Biotechnol.">
        <title>Differential efficiency of wild type rhizogenic strains for rol gene transformation of plants.</title>
        <authorList>
            <person name="Desmet S."/>
            <person name="De Keyser E."/>
            <person name="Van Vaerenbergh J."/>
            <person name="Baeyen S."/>
            <person name="Van Huylenbroeck J."/>
            <person name="Geelen D."/>
            <person name="Dhooghe E."/>
        </authorList>
    </citation>
    <scope>NUCLEOTIDE SEQUENCE [LARGE SCALE GENOMIC DNA]</scope>
    <source>
        <strain evidence="2 3">B 4.1</strain>
    </source>
</reference>
<keyword evidence="1" id="KW-0812">Transmembrane</keyword>
<dbReference type="GeneID" id="92773587"/>
<feature type="transmembrane region" description="Helical" evidence="1">
    <location>
        <begin position="111"/>
        <end position="130"/>
    </location>
</feature>
<keyword evidence="1" id="KW-0472">Membrane</keyword>
<dbReference type="AlphaFoldDB" id="A0AA95AG63"/>
<sequence length="172" mass="18142">MSMNSTHTASAEHTLPSEGEDERKINVVRYSGLLLVASLIGLVSNWVGTGTDPLTALPGMSILYLVSVGGLLFARFMPFYLPGVAWTSLLAILVTIPGIPGSAWVISQVEALNFLALATPALAYGGLALTKGEFDIARKSGWKIVIIAVCVMFGTYIGSVFIADIALRIGGQ</sequence>
<evidence type="ECO:0000313" key="2">
    <source>
        <dbReference type="EMBL" id="TRA84956.1"/>
    </source>
</evidence>
<evidence type="ECO:0000256" key="1">
    <source>
        <dbReference type="SAM" id="Phobius"/>
    </source>
</evidence>
<dbReference type="RefSeq" id="WP_003518302.1">
    <property type="nucleotide sequence ID" value="NZ_SGOB01000008.1"/>
</dbReference>
<gene>
    <name evidence="2" type="ORF">EXN24_24790</name>
</gene>
<dbReference type="Proteomes" id="UP000320858">
    <property type="component" value="Unassembled WGS sequence"/>
</dbReference>
<evidence type="ECO:0008006" key="4">
    <source>
        <dbReference type="Google" id="ProtNLM"/>
    </source>
</evidence>
<organism evidence="2 3">
    <name type="scientific">Rhizobium rhizogenes</name>
    <name type="common">Agrobacterium rhizogenes</name>
    <dbReference type="NCBI Taxonomy" id="359"/>
    <lineage>
        <taxon>Bacteria</taxon>
        <taxon>Pseudomonadati</taxon>
        <taxon>Pseudomonadota</taxon>
        <taxon>Alphaproteobacteria</taxon>
        <taxon>Hyphomicrobiales</taxon>
        <taxon>Rhizobiaceae</taxon>
        <taxon>Rhizobium/Agrobacterium group</taxon>
        <taxon>Rhizobium</taxon>
    </lineage>
</organism>
<feature type="transmembrane region" description="Helical" evidence="1">
    <location>
        <begin position="79"/>
        <end position="99"/>
    </location>
</feature>
<feature type="transmembrane region" description="Helical" evidence="1">
    <location>
        <begin position="54"/>
        <end position="74"/>
    </location>
</feature>
<accession>A0AA95AG63</accession>
<feature type="transmembrane region" description="Helical" evidence="1">
    <location>
        <begin position="142"/>
        <end position="167"/>
    </location>
</feature>